<reference evidence="4 5" key="1">
    <citation type="journal article" date="2014" name="Mol. Biol. Evol.">
        <title>Massive expansion of Ubiquitination-related gene families within the Chlamydiae.</title>
        <authorList>
            <person name="Domman D."/>
            <person name="Collingro A."/>
            <person name="Lagkouvardos I."/>
            <person name="Gehre L."/>
            <person name="Weinmaier T."/>
            <person name="Rattei T."/>
            <person name="Subtil A."/>
            <person name="Horn M."/>
        </authorList>
    </citation>
    <scope>NUCLEOTIDE SEQUENCE [LARGE SCALE GENOMIC DNA]</scope>
    <source>
        <strain evidence="4 5">EI2</strain>
    </source>
</reference>
<evidence type="ECO:0000256" key="2">
    <source>
        <dbReference type="ARBA" id="ARBA00023043"/>
    </source>
</evidence>
<dbReference type="InterPro" id="IPR002110">
    <property type="entry name" value="Ankyrin_rpt"/>
</dbReference>
<sequence length="363" mass="41416">MHIAIKKGNKDQVDKLLKNSKKFIDYQGINPWITPSLLHALYRGDLAIVKLLLSYNPDITHLDGDGYSFFHYCVASGGLETKAKVDILKDLIQRAESSGHTGMISKADVWGNTTPLSTAIENNSDPLELVQLLLPYYRDKINQKPYLTMAVFKDQFEVASLLLEEGAEINSQQYYHGYPLLYWAVFRGNLEMTRLIFEHNTGPNEVNAKYENGITILHFATENLYLEIMEFLLSQKKIELEIQDDQGHTPLNIAIESGYYEGAKLLIHSGAQINLIETSKILSGEGPHFDKLRQHLLYVFIKNKNLDSLQLLLNSPFDLRLTTINEEFGKSPIMYAKEIDPKILQMIYRLTLNKSNRNGNYSN</sequence>
<evidence type="ECO:0000313" key="4">
    <source>
        <dbReference type="EMBL" id="KIC71108.1"/>
    </source>
</evidence>
<keyword evidence="1" id="KW-0677">Repeat</keyword>
<feature type="repeat" description="ANK" evidence="3">
    <location>
        <begin position="246"/>
        <end position="278"/>
    </location>
</feature>
<organism evidence="4 5">
    <name type="scientific">Candidatus Protochlamydia amoebophila</name>
    <dbReference type="NCBI Taxonomy" id="362787"/>
    <lineage>
        <taxon>Bacteria</taxon>
        <taxon>Pseudomonadati</taxon>
        <taxon>Chlamydiota</taxon>
        <taxon>Chlamydiia</taxon>
        <taxon>Parachlamydiales</taxon>
        <taxon>Parachlamydiaceae</taxon>
        <taxon>Candidatus Protochlamydia</taxon>
    </lineage>
</organism>
<accession>A0A0C1H8C5</accession>
<dbReference type="PANTHER" id="PTHR24198">
    <property type="entry name" value="ANKYRIN REPEAT AND PROTEIN KINASE DOMAIN-CONTAINING PROTEIN"/>
    <property type="match status" value="1"/>
</dbReference>
<comment type="caution">
    <text evidence="4">The sequence shown here is derived from an EMBL/GenBank/DDBJ whole genome shotgun (WGS) entry which is preliminary data.</text>
</comment>
<dbReference type="Pfam" id="PF13637">
    <property type="entry name" value="Ank_4"/>
    <property type="match status" value="1"/>
</dbReference>
<dbReference type="PROSITE" id="PS50297">
    <property type="entry name" value="ANK_REP_REGION"/>
    <property type="match status" value="1"/>
</dbReference>
<protein>
    <submittedName>
        <fullName evidence="4">Uncharacterized protein</fullName>
    </submittedName>
</protein>
<proteinExistence type="predicted"/>
<dbReference type="Gene3D" id="1.25.40.20">
    <property type="entry name" value="Ankyrin repeat-containing domain"/>
    <property type="match status" value="1"/>
</dbReference>
<dbReference type="PROSITE" id="PS50088">
    <property type="entry name" value="ANK_REPEAT"/>
    <property type="match status" value="1"/>
</dbReference>
<keyword evidence="2 3" id="KW-0040">ANK repeat</keyword>
<dbReference type="Pfam" id="PF12796">
    <property type="entry name" value="Ank_2"/>
    <property type="match status" value="2"/>
</dbReference>
<evidence type="ECO:0000313" key="5">
    <source>
        <dbReference type="Proteomes" id="UP000031465"/>
    </source>
</evidence>
<dbReference type="InterPro" id="IPR036770">
    <property type="entry name" value="Ankyrin_rpt-contain_sf"/>
</dbReference>
<dbReference type="PANTHER" id="PTHR24198:SF165">
    <property type="entry name" value="ANKYRIN REPEAT-CONTAINING PROTEIN-RELATED"/>
    <property type="match status" value="1"/>
</dbReference>
<name>A0A0C1H8C5_9BACT</name>
<gene>
    <name evidence="4" type="ORF">DB44_ER00370</name>
</gene>
<dbReference type="SMART" id="SM00248">
    <property type="entry name" value="ANK"/>
    <property type="match status" value="7"/>
</dbReference>
<dbReference type="SUPFAM" id="SSF48403">
    <property type="entry name" value="Ankyrin repeat"/>
    <property type="match status" value="1"/>
</dbReference>
<evidence type="ECO:0000256" key="1">
    <source>
        <dbReference type="ARBA" id="ARBA00022737"/>
    </source>
</evidence>
<dbReference type="PATRIC" id="fig|362787.3.peg.1711"/>
<dbReference type="AlphaFoldDB" id="A0A0C1H8C5"/>
<dbReference type="EMBL" id="JSAN01000115">
    <property type="protein sequence ID" value="KIC71108.1"/>
    <property type="molecule type" value="Genomic_DNA"/>
</dbReference>
<dbReference type="RefSeq" id="WP_039359971.1">
    <property type="nucleotide sequence ID" value="NZ_JSAN01000115.1"/>
</dbReference>
<dbReference type="Proteomes" id="UP000031465">
    <property type="component" value="Unassembled WGS sequence"/>
</dbReference>
<evidence type="ECO:0000256" key="3">
    <source>
        <dbReference type="PROSITE-ProRule" id="PRU00023"/>
    </source>
</evidence>